<name>A0A0C9W7R8_9AGAM</name>
<gene>
    <name evidence="1" type="ORF">HYDPIDRAFT_34052</name>
</gene>
<evidence type="ECO:0000313" key="2">
    <source>
        <dbReference type="Proteomes" id="UP000053820"/>
    </source>
</evidence>
<keyword evidence="2" id="KW-1185">Reference proteome</keyword>
<dbReference type="HOGENOM" id="CLU_1008517_0_0_1"/>
<sequence>MRQDPNWQPAAGDLFLDEFTPHFRADIHDETFRRLFAHDLEIVPYSFLSHVWACTARLVSGTPAPQLATYSYPLFPLVPDRTFDTVRQLIQWNDAIGFPFWHEHDDNARTVNWFSNPVTRDYLYHALINQQSAGWFGVNKDNVYLHATSTSIVVVEIFDNVLQVCMLSRSFLDLHRCQDVAHFYEKIKTFLQSILDRTNPHIPPQHAEGMWSALLTWLLLLPVDWNRTPPLPKEFNVSVMKWLTPIPTSVITRQDVVPTFPLCRVPIDTMPPYKKV</sequence>
<dbReference type="EMBL" id="KN839927">
    <property type="protein sequence ID" value="KIJ58552.1"/>
    <property type="molecule type" value="Genomic_DNA"/>
</dbReference>
<evidence type="ECO:0000313" key="1">
    <source>
        <dbReference type="EMBL" id="KIJ58552.1"/>
    </source>
</evidence>
<protein>
    <submittedName>
        <fullName evidence="1">Uncharacterized protein</fullName>
    </submittedName>
</protein>
<organism evidence="1 2">
    <name type="scientific">Hydnomerulius pinastri MD-312</name>
    <dbReference type="NCBI Taxonomy" id="994086"/>
    <lineage>
        <taxon>Eukaryota</taxon>
        <taxon>Fungi</taxon>
        <taxon>Dikarya</taxon>
        <taxon>Basidiomycota</taxon>
        <taxon>Agaricomycotina</taxon>
        <taxon>Agaricomycetes</taxon>
        <taxon>Agaricomycetidae</taxon>
        <taxon>Boletales</taxon>
        <taxon>Boletales incertae sedis</taxon>
        <taxon>Leucogyrophana</taxon>
    </lineage>
</organism>
<proteinExistence type="predicted"/>
<dbReference type="AlphaFoldDB" id="A0A0C9W7R8"/>
<reference evidence="1 2" key="1">
    <citation type="submission" date="2014-04" db="EMBL/GenBank/DDBJ databases">
        <title>Evolutionary Origins and Diversification of the Mycorrhizal Mutualists.</title>
        <authorList>
            <consortium name="DOE Joint Genome Institute"/>
            <consortium name="Mycorrhizal Genomics Consortium"/>
            <person name="Kohler A."/>
            <person name="Kuo A."/>
            <person name="Nagy L.G."/>
            <person name="Floudas D."/>
            <person name="Copeland A."/>
            <person name="Barry K.W."/>
            <person name="Cichocki N."/>
            <person name="Veneault-Fourrey C."/>
            <person name="LaButti K."/>
            <person name="Lindquist E.A."/>
            <person name="Lipzen A."/>
            <person name="Lundell T."/>
            <person name="Morin E."/>
            <person name="Murat C."/>
            <person name="Riley R."/>
            <person name="Ohm R."/>
            <person name="Sun H."/>
            <person name="Tunlid A."/>
            <person name="Henrissat B."/>
            <person name="Grigoriev I.V."/>
            <person name="Hibbett D.S."/>
            <person name="Martin F."/>
        </authorList>
    </citation>
    <scope>NUCLEOTIDE SEQUENCE [LARGE SCALE GENOMIC DNA]</scope>
    <source>
        <strain evidence="1 2">MD-312</strain>
    </source>
</reference>
<dbReference type="Proteomes" id="UP000053820">
    <property type="component" value="Unassembled WGS sequence"/>
</dbReference>
<accession>A0A0C9W7R8</accession>